<evidence type="ECO:0000313" key="7">
    <source>
        <dbReference type="EMBL" id="MDC7225247.1"/>
    </source>
</evidence>
<dbReference type="EMBL" id="JAQQAL010000005">
    <property type="protein sequence ID" value="MDC7225247.1"/>
    <property type="molecule type" value="Genomic_DNA"/>
</dbReference>
<feature type="transmembrane region" description="Helical" evidence="5">
    <location>
        <begin position="12"/>
        <end position="32"/>
    </location>
</feature>
<comment type="caution">
    <text evidence="7">The sequence shown here is derived from an EMBL/GenBank/DDBJ whole genome shotgun (WGS) entry which is preliminary data.</text>
</comment>
<dbReference type="Proteomes" id="UP001221217">
    <property type="component" value="Unassembled WGS sequence"/>
</dbReference>
<comment type="subcellular location">
    <subcellularLocation>
        <location evidence="1">Membrane</location>
        <topology evidence="1">Single-pass membrane protein</topology>
    </subcellularLocation>
</comment>
<evidence type="ECO:0000256" key="2">
    <source>
        <dbReference type="ARBA" id="ARBA00022692"/>
    </source>
</evidence>
<dbReference type="Gene3D" id="3.30.1150.10">
    <property type="match status" value="1"/>
</dbReference>
<feature type="domain" description="TonB C-terminal" evidence="6">
    <location>
        <begin position="253"/>
        <end position="342"/>
    </location>
</feature>
<dbReference type="PROSITE" id="PS52015">
    <property type="entry name" value="TONB_CTD"/>
    <property type="match status" value="1"/>
</dbReference>
<evidence type="ECO:0000256" key="3">
    <source>
        <dbReference type="ARBA" id="ARBA00022989"/>
    </source>
</evidence>
<evidence type="ECO:0000259" key="6">
    <source>
        <dbReference type="PROSITE" id="PS52015"/>
    </source>
</evidence>
<dbReference type="Pfam" id="PF03544">
    <property type="entry name" value="TonB_C"/>
    <property type="match status" value="1"/>
</dbReference>
<dbReference type="AlphaFoldDB" id="A0AAJ1I9P2"/>
<evidence type="ECO:0000256" key="4">
    <source>
        <dbReference type="ARBA" id="ARBA00023136"/>
    </source>
</evidence>
<evidence type="ECO:0000313" key="8">
    <source>
        <dbReference type="Proteomes" id="UP001221217"/>
    </source>
</evidence>
<organism evidence="7 8">
    <name type="scientific">Candidatus Thalassospirochaeta sargassi</name>
    <dbReference type="NCBI Taxonomy" id="3119039"/>
    <lineage>
        <taxon>Bacteria</taxon>
        <taxon>Pseudomonadati</taxon>
        <taxon>Spirochaetota</taxon>
        <taxon>Spirochaetia</taxon>
        <taxon>Spirochaetales</taxon>
        <taxon>Spirochaetaceae</taxon>
        <taxon>Candidatus Thalassospirochaeta</taxon>
    </lineage>
</organism>
<dbReference type="NCBIfam" id="TIGR01352">
    <property type="entry name" value="tonB_Cterm"/>
    <property type="match status" value="1"/>
</dbReference>
<dbReference type="GO" id="GO:0016020">
    <property type="term" value="C:membrane"/>
    <property type="evidence" value="ECO:0007669"/>
    <property type="project" value="UniProtKB-SubCell"/>
</dbReference>
<sequence length="342" mass="35937">MLSNLSEDRRRILFSGGIAAVLHVVVLIAIGLNSEAFTFEPEYGPVTVQISLDRPNERLKEPDPVESFDAGDAPEAAAVLPEPEISAVPEPVSQPVTEPVMEASEAATPGKSAPEIIPAADDYNPVEAIQNRAGGSSGGLDARSVFGDDPVPAVTDHSSSAAASYFSDNGDAGSAIVLSDAKPAENRPTAAAAESPAEVSVVSDSAFDSLDSRLSSFNSSADETISASHSTVESSKVFSGNIEGSSHQLSFEDQSLSRTPMNELTPEIPEDVQKAGISEYEIVISFYIDPDGITSSPQIDKPSGNSNLDAALIRAVRAWVFRESSTVGKKVRATLTYVIKLD</sequence>
<gene>
    <name evidence="7" type="ORF">PQJ61_00625</name>
</gene>
<evidence type="ECO:0000256" key="1">
    <source>
        <dbReference type="ARBA" id="ARBA00004167"/>
    </source>
</evidence>
<dbReference type="SUPFAM" id="SSF74653">
    <property type="entry name" value="TolA/TonB C-terminal domain"/>
    <property type="match status" value="1"/>
</dbReference>
<proteinExistence type="predicted"/>
<name>A0AAJ1I9P2_9SPIO</name>
<dbReference type="GO" id="GO:0055085">
    <property type="term" value="P:transmembrane transport"/>
    <property type="evidence" value="ECO:0007669"/>
    <property type="project" value="InterPro"/>
</dbReference>
<keyword evidence="4 5" id="KW-0472">Membrane</keyword>
<keyword evidence="2 5" id="KW-0812">Transmembrane</keyword>
<dbReference type="InterPro" id="IPR037682">
    <property type="entry name" value="TonB_C"/>
</dbReference>
<evidence type="ECO:0000256" key="5">
    <source>
        <dbReference type="SAM" id="Phobius"/>
    </source>
</evidence>
<keyword evidence="3 5" id="KW-1133">Transmembrane helix</keyword>
<protein>
    <submittedName>
        <fullName evidence="7">TonB family protein</fullName>
    </submittedName>
</protein>
<dbReference type="InterPro" id="IPR006260">
    <property type="entry name" value="TonB/TolA_C"/>
</dbReference>
<reference evidence="7 8" key="1">
    <citation type="submission" date="2022-12" db="EMBL/GenBank/DDBJ databases">
        <title>Metagenome assembled genome from gulf of manar.</title>
        <authorList>
            <person name="Kohli P."/>
            <person name="Pk S."/>
            <person name="Venkata Ramana C."/>
            <person name="Sasikala C."/>
        </authorList>
    </citation>
    <scope>NUCLEOTIDE SEQUENCE [LARGE SCALE GENOMIC DNA]</scope>
    <source>
        <strain evidence="7">JB008</strain>
    </source>
</reference>
<accession>A0AAJ1I9P2</accession>